<accession>A0ABQ9G5U9</accession>
<reference evidence="2 3" key="1">
    <citation type="submission" date="2023-02" db="EMBL/GenBank/DDBJ databases">
        <title>LHISI_Scaffold_Assembly.</title>
        <authorList>
            <person name="Stuart O.P."/>
            <person name="Cleave R."/>
            <person name="Magrath M.J.L."/>
            <person name="Mikheyev A.S."/>
        </authorList>
    </citation>
    <scope>NUCLEOTIDE SEQUENCE [LARGE SCALE GENOMIC DNA]</scope>
    <source>
        <strain evidence="2">Daus_M_001</strain>
        <tissue evidence="2">Leg muscle</tissue>
    </source>
</reference>
<comment type="caution">
    <text evidence="2">The sequence shown here is derived from an EMBL/GenBank/DDBJ whole genome shotgun (WGS) entry which is preliminary data.</text>
</comment>
<organism evidence="2 3">
    <name type="scientific">Dryococelus australis</name>
    <dbReference type="NCBI Taxonomy" id="614101"/>
    <lineage>
        <taxon>Eukaryota</taxon>
        <taxon>Metazoa</taxon>
        <taxon>Ecdysozoa</taxon>
        <taxon>Arthropoda</taxon>
        <taxon>Hexapoda</taxon>
        <taxon>Insecta</taxon>
        <taxon>Pterygota</taxon>
        <taxon>Neoptera</taxon>
        <taxon>Polyneoptera</taxon>
        <taxon>Phasmatodea</taxon>
        <taxon>Verophasmatodea</taxon>
        <taxon>Anareolatae</taxon>
        <taxon>Phasmatidae</taxon>
        <taxon>Eurycanthinae</taxon>
        <taxon>Dryococelus</taxon>
    </lineage>
</organism>
<protein>
    <submittedName>
        <fullName evidence="2">Uncharacterized protein</fullName>
    </submittedName>
</protein>
<keyword evidence="3" id="KW-1185">Reference proteome</keyword>
<dbReference type="Proteomes" id="UP001159363">
    <property type="component" value="Chromosome 15"/>
</dbReference>
<feature type="region of interest" description="Disordered" evidence="1">
    <location>
        <begin position="597"/>
        <end position="642"/>
    </location>
</feature>
<proteinExistence type="predicted"/>
<dbReference type="EMBL" id="JARBHB010000016">
    <property type="protein sequence ID" value="KAJ8866861.1"/>
    <property type="molecule type" value="Genomic_DNA"/>
</dbReference>
<feature type="compositionally biased region" description="Basic and acidic residues" evidence="1">
    <location>
        <begin position="613"/>
        <end position="630"/>
    </location>
</feature>
<name>A0ABQ9G5U9_9NEOP</name>
<gene>
    <name evidence="2" type="ORF">PR048_032722</name>
</gene>
<evidence type="ECO:0000313" key="3">
    <source>
        <dbReference type="Proteomes" id="UP001159363"/>
    </source>
</evidence>
<sequence>MTQYAKNLRKTKLYTGMREIHARNLRAICTTLKLLSRWMIEGRIGEARVFDVFPRVSPEFIAQYPATPRCYQTLTQSLPHSNNRYDGRSLTVMGIIDQAAGHAGWLSCTGKDRGAVLGESGRGGGRVLFLVLADSIHPSIGRSSEKKGGGAAQQLLYFNLKSGMHPPPPPPVIKVKKRGNNTGDTNTHFKRLIAPTRKECSVSAVTLYCAIQICNSGVLLHAIKAHRLHYARILNIYEAVLDGVLKTVHDKVSTFVMNLRKKSLSLTAYILTGTLSDMRPVTLAGRLRAIYTAQCRLVPLFSQNRRFHRPTCRRRTAVMVTFCQSVNRDLANKGVRHQFALLSWVPIGKTFSFVKHGLPLLQAVLQAIKTNIMPNKLHGSTRCLCDFIFDRIAAHIHSVFCVTMYASHTIRCRLCGFAGCSLAGPVPRVTPRPNGQRDKNLAVPPQAVNVVSCFHSVWSAETGTRRDGSHTTCSGNGLRTFSLPSCMSVLGSTGRRLILSFVYCAVIQLSAVMNMPVFSLPATDHQGLCGVEASTGGGGGNQRLRTVDEFSKLLLSLPRLGVRPALHDEPSLRRLLLRFPFLRTALLIALSLTEARGGVGEQSLPPPPPPENGRPENLGEEKKRANERRKGERQKKKSNLFQRRSVLLDHRSHGASLLRHLTACREENIPKTPCGTCPRHRAVGCTEAQVPHESLTAAITTSDLRRSGHFPRRHSAEGSSFVRDLEALGPTSVAQSVDASPVWGAGRSGFESQRLIGSCVVRRFPCRLGCRMANLAQDTDWWTKLRHSAGHSGRLDEDCHSINTLASHQGEPGSIPDRVTGFSQVGIVLDDAVGRRVFSGISRFPPPLHPGAAPNSLQSPSSALKTSLLRAAQISSVTHSHLSASGMLLFEGDMHRGKEGLDSHGLHFGAMTTSLSVLRASLNYEEQGKNRQERREAGSCTEAPSELGVVVPLAQRRAFLSVNVLNGGRVGAALIVYKSGYLGPSRISALTLDYLMNMAE</sequence>
<evidence type="ECO:0000256" key="1">
    <source>
        <dbReference type="SAM" id="MobiDB-lite"/>
    </source>
</evidence>
<evidence type="ECO:0000313" key="2">
    <source>
        <dbReference type="EMBL" id="KAJ8866861.1"/>
    </source>
</evidence>